<evidence type="ECO:0000313" key="2">
    <source>
        <dbReference type="Proteomes" id="UP000030764"/>
    </source>
</evidence>
<proteinExistence type="predicted"/>
<dbReference type="Proteomes" id="UP000030764">
    <property type="component" value="Unassembled WGS sequence"/>
</dbReference>
<dbReference type="EMBL" id="KL363357">
    <property type="protein sequence ID" value="KFD46704.1"/>
    <property type="molecule type" value="Genomic_DNA"/>
</dbReference>
<keyword evidence="2" id="KW-1185">Reference proteome</keyword>
<name>A0A085LP08_9BILA</name>
<protein>
    <submittedName>
        <fullName evidence="1">Uncharacterized protein</fullName>
    </submittedName>
</protein>
<reference evidence="1 2" key="1">
    <citation type="journal article" date="2014" name="Nat. Genet.">
        <title>Genome and transcriptome of the porcine whipworm Trichuris suis.</title>
        <authorList>
            <person name="Jex A.R."/>
            <person name="Nejsum P."/>
            <person name="Schwarz E.M."/>
            <person name="Hu L."/>
            <person name="Young N.D."/>
            <person name="Hall R.S."/>
            <person name="Korhonen P.K."/>
            <person name="Liao S."/>
            <person name="Thamsborg S."/>
            <person name="Xia J."/>
            <person name="Xu P."/>
            <person name="Wang S."/>
            <person name="Scheerlinck J.P."/>
            <person name="Hofmann A."/>
            <person name="Sternberg P.W."/>
            <person name="Wang J."/>
            <person name="Gasser R.B."/>
        </authorList>
    </citation>
    <scope>NUCLEOTIDE SEQUENCE [LARGE SCALE GENOMIC DNA]</scope>
    <source>
        <strain evidence="1">DCEP-RM93M</strain>
    </source>
</reference>
<organism evidence="1 2">
    <name type="scientific">Trichuris suis</name>
    <name type="common">pig whipworm</name>
    <dbReference type="NCBI Taxonomy" id="68888"/>
    <lineage>
        <taxon>Eukaryota</taxon>
        <taxon>Metazoa</taxon>
        <taxon>Ecdysozoa</taxon>
        <taxon>Nematoda</taxon>
        <taxon>Enoplea</taxon>
        <taxon>Dorylaimia</taxon>
        <taxon>Trichinellida</taxon>
        <taxon>Trichuridae</taxon>
        <taxon>Trichuris</taxon>
    </lineage>
</organism>
<evidence type="ECO:0000313" key="1">
    <source>
        <dbReference type="EMBL" id="KFD46704.1"/>
    </source>
</evidence>
<accession>A0A085LP08</accession>
<sequence>MLNNLLPPWMFRRRDSWLDIIDTSAPLSSSGRAKRHEDRYNGAKNLDLDRLTIHPSRGDGRMMLPRTVCC</sequence>
<dbReference type="AlphaFoldDB" id="A0A085LP08"/>
<gene>
    <name evidence="1" type="ORF">M513_12414</name>
</gene>